<dbReference type="PATRIC" id="fig|317.174.peg.3033"/>
<organism evidence="3 4">
    <name type="scientific">Pseudomonas syringae</name>
    <dbReference type="NCBI Taxonomy" id="317"/>
    <lineage>
        <taxon>Bacteria</taxon>
        <taxon>Pseudomonadati</taxon>
        <taxon>Pseudomonadota</taxon>
        <taxon>Gammaproteobacteria</taxon>
        <taxon>Pseudomonadales</taxon>
        <taxon>Pseudomonadaceae</taxon>
        <taxon>Pseudomonas</taxon>
    </lineage>
</organism>
<dbReference type="InterPro" id="IPR011979">
    <property type="entry name" value="Antitox_Xre"/>
</dbReference>
<feature type="domain" description="Antitoxin Xre-like helix-turn-helix" evidence="2">
    <location>
        <begin position="23"/>
        <end position="76"/>
    </location>
</feature>
<sequence>MIVQPDFQVLEMMGGIPGEPMDLLIRTGVSLEAIDNLSAHGVSAVSVGIINARTLRHRRTKGERLSPEEGDRLYRVSKLVVLAEQVFGDKDKAARWLNKAQKAFGGLTALEAAATTPGYVAAEETLERINHGFFA</sequence>
<protein>
    <submittedName>
        <fullName evidence="3">Uncharacterized protein</fullName>
    </submittedName>
</protein>
<evidence type="ECO:0000313" key="4">
    <source>
        <dbReference type="Proteomes" id="UP000028643"/>
    </source>
</evidence>
<evidence type="ECO:0000259" key="2">
    <source>
        <dbReference type="Pfam" id="PF20432"/>
    </source>
</evidence>
<dbReference type="InterPro" id="IPR024467">
    <property type="entry name" value="Xre/MbcA/ParS-like_toxin-bd"/>
</dbReference>
<feature type="domain" description="Antitoxin Xre/MbcA/ParS-like toxin-binding" evidence="1">
    <location>
        <begin position="83"/>
        <end position="132"/>
    </location>
</feature>
<evidence type="ECO:0000313" key="3">
    <source>
        <dbReference type="EMBL" id="KFE50707.1"/>
    </source>
</evidence>
<gene>
    <name evidence="3" type="ORF">IV02_14835</name>
</gene>
<dbReference type="Pfam" id="PF20432">
    <property type="entry name" value="Xre-like-HTH"/>
    <property type="match status" value="1"/>
</dbReference>
<accession>A0A085V5J4</accession>
<dbReference type="AlphaFoldDB" id="A0A085V5J4"/>
<proteinExistence type="predicted"/>
<reference evidence="3 4" key="1">
    <citation type="submission" date="2014-07" db="EMBL/GenBank/DDBJ databases">
        <title>Draft Genome Sequences of Environmental Pseudomonas syringae strains.</title>
        <authorList>
            <person name="Baltrus D.A."/>
            <person name="Berge O."/>
            <person name="Morris C."/>
        </authorList>
    </citation>
    <scope>NUCLEOTIDE SEQUENCE [LARGE SCALE GENOMIC DNA]</scope>
    <source>
        <strain evidence="3 4">CEB003</strain>
    </source>
</reference>
<dbReference type="Proteomes" id="UP000028643">
    <property type="component" value="Unassembled WGS sequence"/>
</dbReference>
<comment type="caution">
    <text evidence="3">The sequence shown here is derived from an EMBL/GenBank/DDBJ whole genome shotgun (WGS) entry which is preliminary data.</text>
</comment>
<dbReference type="NCBIfam" id="TIGR02293">
    <property type="entry name" value="TAS_TIGR02293"/>
    <property type="match status" value="1"/>
</dbReference>
<dbReference type="InterPro" id="IPR046847">
    <property type="entry name" value="Xre-like_HTH"/>
</dbReference>
<dbReference type="Pfam" id="PF09722">
    <property type="entry name" value="Xre_MbcA_ParS_C"/>
    <property type="match status" value="1"/>
</dbReference>
<evidence type="ECO:0000259" key="1">
    <source>
        <dbReference type="Pfam" id="PF09722"/>
    </source>
</evidence>
<dbReference type="EMBL" id="JPQT01000108">
    <property type="protein sequence ID" value="KFE50707.1"/>
    <property type="molecule type" value="Genomic_DNA"/>
</dbReference>
<name>A0A085V5J4_PSESX</name>
<dbReference type="GO" id="GO:0003677">
    <property type="term" value="F:DNA binding"/>
    <property type="evidence" value="ECO:0007669"/>
    <property type="project" value="InterPro"/>
</dbReference>